<keyword evidence="7" id="KW-1015">Disulfide bond</keyword>
<comment type="similarity">
    <text evidence="2 7">Belongs to the glycosyl hydrolase 27 family.</text>
</comment>
<proteinExistence type="inferred from homology"/>
<dbReference type="SUPFAM" id="SSF51445">
    <property type="entry name" value="(Trans)glycosidases"/>
    <property type="match status" value="1"/>
</dbReference>
<dbReference type="CDD" id="cd14792">
    <property type="entry name" value="GH27"/>
    <property type="match status" value="1"/>
</dbReference>
<evidence type="ECO:0000256" key="5">
    <source>
        <dbReference type="ARBA" id="ARBA00022801"/>
    </source>
</evidence>
<dbReference type="InterPro" id="IPR002241">
    <property type="entry name" value="Glyco_hydro_27"/>
</dbReference>
<dbReference type="GO" id="GO:0004557">
    <property type="term" value="F:alpha-galactosidase activity"/>
    <property type="evidence" value="ECO:0007669"/>
    <property type="project" value="UniProtKB-EC"/>
</dbReference>
<evidence type="ECO:0000256" key="3">
    <source>
        <dbReference type="ARBA" id="ARBA00012755"/>
    </source>
</evidence>
<dbReference type="Gene3D" id="3.20.20.70">
    <property type="entry name" value="Aldolase class I"/>
    <property type="match status" value="1"/>
</dbReference>
<evidence type="ECO:0000313" key="11">
    <source>
        <dbReference type="Proteomes" id="UP000007799"/>
    </source>
</evidence>
<evidence type="ECO:0000256" key="7">
    <source>
        <dbReference type="RuleBase" id="RU361168"/>
    </source>
</evidence>
<evidence type="ECO:0000259" key="9">
    <source>
        <dbReference type="Pfam" id="PF17801"/>
    </source>
</evidence>
<dbReference type="OrthoDB" id="5795902at2759"/>
<keyword evidence="11" id="KW-1185">Reference proteome</keyword>
<dbReference type="GeneID" id="16077309"/>
<sequence>MVAVRASGVVVVAVVVLAAAVGVQARPGSKGIKPLMGWNTWCTQNKCGVDWCTSDEVLDVAKTIKASGMLAAGYDHINLDDCWGLRDPKTHEIKGDPVRFPEGMKAFIKKIHDLGFKFGLYTDLGADACHSPFTGSYPYYAQDAATFKDWEVDYVKFDDCNLPDGHTKEELSCDMSSELLKTGRDFWLCFHCDWNSDTCAKCGTSFRIAHDHHDEWDSTSSIIDVLAHNRQPYWGPNPTYGLPDPDFIFTGGQGCGAHSPPGTRCPGQTEDEYMSEFSVWTIAGGSLLIASDPRNMTDFMARVWFNHEILAVYNDSASLQSVRAIGNGTLSHARHTMHLHAQRKQEQEQQQQRQRHDLKPLASCALEKQLSHDPCVQGVSFGCNGDETMWTDHGCRGIFTCDGVQDVTCNEDGSGKHTCKCVTTPPPPSIVLARPLSDNSTVAVVIHNAAMVNQTLGFHFSAVPERAWNSKTTLHVRDLWRHADLGKATGSFSTFVPAHGSAFLLLSPAS</sequence>
<dbReference type="PRINTS" id="PR00740">
    <property type="entry name" value="GLHYDRLASE27"/>
</dbReference>
<keyword evidence="5 7" id="KW-0378">Hydrolase</keyword>
<dbReference type="Pfam" id="PF17801">
    <property type="entry name" value="Melibiase_C"/>
    <property type="match status" value="1"/>
</dbReference>
<dbReference type="InterPro" id="IPR013785">
    <property type="entry name" value="Aldolase_TIM"/>
</dbReference>
<dbReference type="InterPro" id="IPR013780">
    <property type="entry name" value="Glyco_hydro_b"/>
</dbReference>
<feature type="signal peptide" evidence="8">
    <location>
        <begin position="1"/>
        <end position="25"/>
    </location>
</feature>
<dbReference type="AlphaFoldDB" id="F2U1L0"/>
<evidence type="ECO:0000256" key="6">
    <source>
        <dbReference type="ARBA" id="ARBA00023295"/>
    </source>
</evidence>
<dbReference type="Pfam" id="PF16499">
    <property type="entry name" value="Melibiase_2"/>
    <property type="match status" value="1"/>
</dbReference>
<dbReference type="SUPFAM" id="SSF51011">
    <property type="entry name" value="Glycosyl hydrolase domain"/>
    <property type="match status" value="1"/>
</dbReference>
<dbReference type="eggNOG" id="KOG2366">
    <property type="taxonomic scope" value="Eukaryota"/>
</dbReference>
<evidence type="ECO:0000313" key="10">
    <source>
        <dbReference type="EMBL" id="EGD81512.1"/>
    </source>
</evidence>
<dbReference type="InterPro" id="IPR017853">
    <property type="entry name" value="GH"/>
</dbReference>
<keyword evidence="6 7" id="KW-0326">Glycosidase</keyword>
<evidence type="ECO:0000256" key="1">
    <source>
        <dbReference type="ARBA" id="ARBA00001255"/>
    </source>
</evidence>
<keyword evidence="4 8" id="KW-0732">Signal</keyword>
<dbReference type="PANTHER" id="PTHR11452:SF75">
    <property type="entry name" value="ALPHA-GALACTOSIDASE MEL1"/>
    <property type="match status" value="1"/>
</dbReference>
<dbReference type="KEGG" id="sre:PTSG_02230"/>
<dbReference type="InterPro" id="IPR041233">
    <property type="entry name" value="Melibiase_C"/>
</dbReference>
<dbReference type="Gene3D" id="2.60.40.1180">
    <property type="entry name" value="Golgi alpha-mannosidase II"/>
    <property type="match status" value="1"/>
</dbReference>
<dbReference type="InParanoid" id="F2U1L0"/>
<dbReference type="GO" id="GO:0005975">
    <property type="term" value="P:carbohydrate metabolic process"/>
    <property type="evidence" value="ECO:0007669"/>
    <property type="project" value="InterPro"/>
</dbReference>
<protein>
    <recommendedName>
        <fullName evidence="3 7">Alpha-galactosidase</fullName>
        <ecNumber evidence="3 7">3.2.1.22</ecNumber>
    </recommendedName>
    <alternativeName>
        <fullName evidence="7">Melibiase</fullName>
    </alternativeName>
</protein>
<dbReference type="RefSeq" id="XP_004996716.1">
    <property type="nucleotide sequence ID" value="XM_004996659.1"/>
</dbReference>
<evidence type="ECO:0000256" key="8">
    <source>
        <dbReference type="SAM" id="SignalP"/>
    </source>
</evidence>
<feature type="chain" id="PRO_5003287003" description="Alpha-galactosidase" evidence="8">
    <location>
        <begin position="26"/>
        <end position="510"/>
    </location>
</feature>
<comment type="catalytic activity">
    <reaction evidence="1 7">
        <text>Hydrolysis of terminal, non-reducing alpha-D-galactose residues in alpha-D-galactosides, including galactose oligosaccharides, galactomannans and galactolipids.</text>
        <dbReference type="EC" id="3.2.1.22"/>
    </reaction>
</comment>
<accession>F2U1L0</accession>
<dbReference type="PANTHER" id="PTHR11452">
    <property type="entry name" value="ALPHA-GALACTOSIDASE/ALPHA-N-ACETYLGALACTOSAMINIDASE"/>
    <property type="match status" value="1"/>
</dbReference>
<gene>
    <name evidence="10" type="ORF">PTSG_02230</name>
</gene>
<evidence type="ECO:0000256" key="4">
    <source>
        <dbReference type="ARBA" id="ARBA00022729"/>
    </source>
</evidence>
<name>F2U1L0_SALR5</name>
<dbReference type="EC" id="3.2.1.22" evidence="3 7"/>
<dbReference type="Proteomes" id="UP000007799">
    <property type="component" value="Unassembled WGS sequence"/>
</dbReference>
<organism evidence="10 11">
    <name type="scientific">Salpingoeca rosetta (strain ATCC 50818 / BSB-021)</name>
    <dbReference type="NCBI Taxonomy" id="946362"/>
    <lineage>
        <taxon>Eukaryota</taxon>
        <taxon>Choanoflagellata</taxon>
        <taxon>Craspedida</taxon>
        <taxon>Salpingoecidae</taxon>
        <taxon>Salpingoeca</taxon>
    </lineage>
</organism>
<reference evidence="10" key="1">
    <citation type="submission" date="2009-08" db="EMBL/GenBank/DDBJ databases">
        <title>Annotation of Salpingoeca rosetta.</title>
        <authorList>
            <consortium name="The Broad Institute Genome Sequencing Platform"/>
            <person name="Russ C."/>
            <person name="Cuomo C."/>
            <person name="Burger G."/>
            <person name="Gray M.W."/>
            <person name="Holland P.W.H."/>
            <person name="King N."/>
            <person name="Lang F.B.F."/>
            <person name="Roger A.J."/>
            <person name="Ruiz-Trillo I."/>
            <person name="Young S.K."/>
            <person name="Zeng Q."/>
            <person name="Gargeya S."/>
            <person name="Alvarado L."/>
            <person name="Berlin A."/>
            <person name="Chapman S.B."/>
            <person name="Chen Z."/>
            <person name="Freedman E."/>
            <person name="Gellesch M."/>
            <person name="Goldberg J."/>
            <person name="Griggs A."/>
            <person name="Gujja S."/>
            <person name="Heilman E."/>
            <person name="Heiman D."/>
            <person name="Howarth C."/>
            <person name="Mehta T."/>
            <person name="Neiman D."/>
            <person name="Pearson M."/>
            <person name="Roberts A."/>
            <person name="Saif S."/>
            <person name="Shea T."/>
            <person name="Shenoy N."/>
            <person name="Sisk P."/>
            <person name="Stolte C."/>
            <person name="Sykes S."/>
            <person name="White J."/>
            <person name="Yandava C."/>
            <person name="Haas B."/>
            <person name="Nusbaum C."/>
            <person name="Birren B."/>
        </authorList>
    </citation>
    <scope>NUCLEOTIDE SEQUENCE</scope>
    <source>
        <strain evidence="10">ATCC 50818</strain>
    </source>
</reference>
<dbReference type="STRING" id="946362.F2U1L0"/>
<evidence type="ECO:0000256" key="2">
    <source>
        <dbReference type="ARBA" id="ARBA00009743"/>
    </source>
</evidence>
<feature type="domain" description="Alpha galactosidase C-terminal" evidence="9">
    <location>
        <begin position="430"/>
        <end position="506"/>
    </location>
</feature>
<dbReference type="EMBL" id="GL832959">
    <property type="protein sequence ID" value="EGD81512.1"/>
    <property type="molecule type" value="Genomic_DNA"/>
</dbReference>